<evidence type="ECO:0000256" key="3">
    <source>
        <dbReference type="ARBA" id="ARBA00022737"/>
    </source>
</evidence>
<dbReference type="FunFam" id="1.25.40.10:FF:000052">
    <property type="entry name" value="Aryl-hydrocarbon-interacting protein-like 1"/>
    <property type="match status" value="1"/>
</dbReference>
<dbReference type="RefSeq" id="XP_018325255.1">
    <property type="nucleotide sequence ID" value="XM_018469753.1"/>
</dbReference>
<dbReference type="SUPFAM" id="SSF54534">
    <property type="entry name" value="FKBP-like"/>
    <property type="match status" value="1"/>
</dbReference>
<dbReference type="SUPFAM" id="SSF48452">
    <property type="entry name" value="TPR-like"/>
    <property type="match status" value="1"/>
</dbReference>
<dbReference type="FunCoup" id="A0A1W4WYV9">
    <property type="interactions" value="408"/>
</dbReference>
<accession>A0A1W4WYV9</accession>
<dbReference type="InterPro" id="IPR039663">
    <property type="entry name" value="AIP/AIPL1/TTC9"/>
</dbReference>
<keyword evidence="2" id="KW-0963">Cytoplasm</keyword>
<feature type="domain" description="AIP/AIPL N-terminal FKBP-type PPIase" evidence="5">
    <location>
        <begin position="20"/>
        <end position="147"/>
    </location>
</feature>
<dbReference type="PANTHER" id="PTHR11242:SF0">
    <property type="entry name" value="TPR_REGION DOMAIN-CONTAINING PROTEIN"/>
    <property type="match status" value="1"/>
</dbReference>
<evidence type="ECO:0000313" key="6">
    <source>
        <dbReference type="Proteomes" id="UP000192223"/>
    </source>
</evidence>
<dbReference type="GO" id="GO:0003755">
    <property type="term" value="F:peptidyl-prolyl cis-trans isomerase activity"/>
    <property type="evidence" value="ECO:0007669"/>
    <property type="project" value="InterPro"/>
</dbReference>
<dbReference type="InterPro" id="IPR011990">
    <property type="entry name" value="TPR-like_helical_dom_sf"/>
</dbReference>
<dbReference type="STRING" id="224129.A0A1W4WYV9"/>
<keyword evidence="3" id="KW-0677">Repeat</keyword>
<dbReference type="InParanoid" id="A0A1W4WYV9"/>
<evidence type="ECO:0000259" key="5">
    <source>
        <dbReference type="Pfam" id="PF23322"/>
    </source>
</evidence>
<dbReference type="InterPro" id="IPR056277">
    <property type="entry name" value="PPIase_AIP"/>
</dbReference>
<evidence type="ECO:0000256" key="4">
    <source>
        <dbReference type="ARBA" id="ARBA00022803"/>
    </source>
</evidence>
<dbReference type="Pfam" id="PF23322">
    <property type="entry name" value="PPIase_AIP"/>
    <property type="match status" value="1"/>
</dbReference>
<dbReference type="SMART" id="SM00028">
    <property type="entry name" value="TPR"/>
    <property type="match status" value="3"/>
</dbReference>
<evidence type="ECO:0000256" key="1">
    <source>
        <dbReference type="ARBA" id="ARBA00004496"/>
    </source>
</evidence>
<proteinExistence type="predicted"/>
<keyword evidence="6" id="KW-1185">Reference proteome</keyword>
<evidence type="ECO:0000313" key="7">
    <source>
        <dbReference type="RefSeq" id="XP_018325255.1"/>
    </source>
</evidence>
<keyword evidence="4" id="KW-0802">TPR repeat</keyword>
<keyword evidence="7" id="KW-0675">Receptor</keyword>
<dbReference type="PANTHER" id="PTHR11242">
    <property type="entry name" value="ARYL HYDROCARBON RECEPTOR INTERACTING PROTEIN RELATED"/>
    <property type="match status" value="1"/>
</dbReference>
<name>A0A1W4WYV9_AGRPL</name>
<dbReference type="GO" id="GO:0005737">
    <property type="term" value="C:cytoplasm"/>
    <property type="evidence" value="ECO:0007669"/>
    <property type="project" value="UniProtKB-SubCell"/>
</dbReference>
<dbReference type="KEGG" id="apln:108737086"/>
<dbReference type="Gene3D" id="3.10.50.40">
    <property type="match status" value="1"/>
</dbReference>
<reference evidence="7" key="1">
    <citation type="submission" date="2025-08" db="UniProtKB">
        <authorList>
            <consortium name="RefSeq"/>
        </authorList>
    </citation>
    <scope>IDENTIFICATION</scope>
    <source>
        <tissue evidence="7">Entire body</tissue>
    </source>
</reference>
<gene>
    <name evidence="7" type="primary">LOC108737086</name>
</gene>
<dbReference type="InterPro" id="IPR046357">
    <property type="entry name" value="PPIase_dom_sf"/>
</dbReference>
<comment type="subcellular location">
    <subcellularLocation>
        <location evidence="1">Cytoplasm</location>
    </subcellularLocation>
</comment>
<organism evidence="6 7">
    <name type="scientific">Agrilus planipennis</name>
    <name type="common">Emerald ash borer</name>
    <name type="synonym">Agrilus marcopoli</name>
    <dbReference type="NCBI Taxonomy" id="224129"/>
    <lineage>
        <taxon>Eukaryota</taxon>
        <taxon>Metazoa</taxon>
        <taxon>Ecdysozoa</taxon>
        <taxon>Arthropoda</taxon>
        <taxon>Hexapoda</taxon>
        <taxon>Insecta</taxon>
        <taxon>Pterygota</taxon>
        <taxon>Neoptera</taxon>
        <taxon>Endopterygota</taxon>
        <taxon>Coleoptera</taxon>
        <taxon>Polyphaga</taxon>
        <taxon>Elateriformia</taxon>
        <taxon>Buprestoidea</taxon>
        <taxon>Buprestidae</taxon>
        <taxon>Agrilinae</taxon>
        <taxon>Agrilus</taxon>
    </lineage>
</organism>
<dbReference type="OrthoDB" id="5829758at2759"/>
<evidence type="ECO:0000256" key="2">
    <source>
        <dbReference type="ARBA" id="ARBA00022490"/>
    </source>
</evidence>
<protein>
    <submittedName>
        <fullName evidence="7">AH receptor-interacting protein</fullName>
    </submittedName>
</protein>
<sequence>MNNEPLISKKILYGGSKPVTFKNGMKVTFHFQTRLCNEDKTVIDDSKKMGIGKPMELVLGKKFKLEVWEAIIRKMQLNEVAVFTVNKQLVLQYPLVSKTLRDSYIPVEQRKGHCCAMTVQQEGIGYDDLNQLLKNPQDLEFVIDLLKVEEPEEYEKETWQMNDQEKREQIINLKEKGNLKFKDKNYKEASDCYAQAIGLLEQFMIREKPRDTEWNKLNKQKIPLLLNFSQCKLFEKDYYAVIEHCSTVLDSEPDNVKALYRRAKAHAAIWNVEQAKNDFAKVMKLDSSLTQAVKKELNNLNEVVKKKDEEDKNKFKNMF</sequence>
<dbReference type="InterPro" id="IPR019734">
    <property type="entry name" value="TPR_rpt"/>
</dbReference>
<dbReference type="AlphaFoldDB" id="A0A1W4WYV9"/>
<dbReference type="Gene3D" id="1.25.40.10">
    <property type="entry name" value="Tetratricopeptide repeat domain"/>
    <property type="match status" value="1"/>
</dbReference>
<dbReference type="GeneID" id="108737086"/>
<dbReference type="Proteomes" id="UP000192223">
    <property type="component" value="Unplaced"/>
</dbReference>